<name>A0ABN4G9C2_9ACTN</name>
<evidence type="ECO:0000313" key="2">
    <source>
        <dbReference type="Proteomes" id="UP000035366"/>
    </source>
</evidence>
<accession>A0ABN4G9C2</accession>
<protein>
    <submittedName>
        <fullName evidence="1">Hydrolase superfamily dihydrolipoamide acyltransferase-like protein</fullName>
    </submittedName>
</protein>
<dbReference type="Pfam" id="PF06500">
    <property type="entry name" value="FrsA-like"/>
    <property type="match status" value="1"/>
</dbReference>
<reference evidence="1 2" key="1">
    <citation type="journal article" date="2015" name="ISME J.">
        <title>Draft Genome Sequence of Streptomyces incarnatus NRRL8089, which Produces the Nucleoside Antibiotic Sinefungin.</title>
        <authorList>
            <person name="Oshima K."/>
            <person name="Hattori M."/>
            <person name="Shimizu H."/>
            <person name="Fukuda K."/>
            <person name="Nemoto M."/>
            <person name="Inagaki K."/>
            <person name="Tamura T."/>
        </authorList>
    </citation>
    <scope>NUCLEOTIDE SEQUENCE [LARGE SCALE GENOMIC DNA]</scope>
    <source>
        <strain evidence="1 2">NRRL 8089</strain>
    </source>
</reference>
<proteinExistence type="predicted"/>
<evidence type="ECO:0000313" key="1">
    <source>
        <dbReference type="EMBL" id="AKJ08824.1"/>
    </source>
</evidence>
<gene>
    <name evidence="1" type="ORF">ABB07_01880</name>
</gene>
<dbReference type="EMBL" id="CP011497">
    <property type="protein sequence ID" value="AKJ08824.1"/>
    <property type="molecule type" value="Genomic_DNA"/>
</dbReference>
<dbReference type="InterPro" id="IPR029058">
    <property type="entry name" value="AB_hydrolase_fold"/>
</dbReference>
<organism evidence="1 2">
    <name type="scientific">Streptomyces incarnatus</name>
    <dbReference type="NCBI Taxonomy" id="665007"/>
    <lineage>
        <taxon>Bacteria</taxon>
        <taxon>Bacillati</taxon>
        <taxon>Actinomycetota</taxon>
        <taxon>Actinomycetes</taxon>
        <taxon>Kitasatosporales</taxon>
        <taxon>Streptomycetaceae</taxon>
        <taxon>Streptomyces</taxon>
    </lineage>
</organism>
<dbReference type="RefSeq" id="WP_208896926.1">
    <property type="nucleotide sequence ID" value="NZ_CP011497.1"/>
</dbReference>
<dbReference type="Proteomes" id="UP000035366">
    <property type="component" value="Chromosome"/>
</dbReference>
<dbReference type="SUPFAM" id="SSF53474">
    <property type="entry name" value="alpha/beta-Hydrolases"/>
    <property type="match status" value="1"/>
</dbReference>
<dbReference type="InterPro" id="IPR010520">
    <property type="entry name" value="FrsA-like"/>
</dbReference>
<sequence length="365" mass="40230">MNDLDELKQYAIAQARSQAVDDAALRPLLDAIRTDEDGTAGSWVHEWTRAAQRLEEQGRLLEAVRFHTLARFPFPDGAARRRAQERAAAVFTCWAEQFPQLSRLDVPTPHGPVRVWATGLDPARPRPLLLISGGIISTKEQWAPVLLELAAFDLAGVVVELPGVGENPLRYDADSHRLLSWVLDAVGDRADTSRTYALALSFSGHLALRAALTDRRLRGVVGAGLPVRDFFTDRRWQAKVPRVTVDTLAHLLGTAPHEVFDTIRDWGLAEDELRSLDIEVAHVTSLRDEIIPPSDSELLRRALPSADIRVHDDVHGSPAHFPETRLFTLLSVLRMRGGAPETVAVLQERLTAAERAAAGAVGQLK</sequence>
<dbReference type="Gene3D" id="3.40.50.1820">
    <property type="entry name" value="alpha/beta hydrolase"/>
    <property type="match status" value="1"/>
</dbReference>
<keyword evidence="2" id="KW-1185">Reference proteome</keyword>